<dbReference type="OrthoDB" id="3598281at2759"/>
<dbReference type="Proteomes" id="UP000799757">
    <property type="component" value="Unassembled WGS sequence"/>
</dbReference>
<dbReference type="SUPFAM" id="SSF52540">
    <property type="entry name" value="P-loop containing nucleoside triphosphate hydrolases"/>
    <property type="match status" value="1"/>
</dbReference>
<evidence type="ECO:0008006" key="3">
    <source>
        <dbReference type="Google" id="ProtNLM"/>
    </source>
</evidence>
<accession>A0A6A6XFJ7</accession>
<sequence length="938" mass="108080">MTSDTILEYDKFLEWFQTHKVLPKYDPTNEKKTPHEWWDLNHVRIHQLLKDMSKSNTTVMTKIAEDDIELRYLHKTADTLDKVQRSKKFRVALSGPQAAGKSSFLNSLLDCPGMCYAAADGRACTNSIIIYFHFRGTVEEAFLAEVKFHTAKKIEEIVDQFSRDYYHFHHFDDEIAEATDETRRQRRGRVHDEADVRAKDTAQDIFETLFGGKDFFREAWSTEGYLSKTFQKECERKCAEAISKLNINTEGIARYVAPTPEELFSQIKTFTTKIPNEISLWPLVDTIRYGLDREILEQGFEFIDLPGWGDRNTAKTRHADEIKDTIDVEMIFIDTCRITTENVAIDNIRAALKNLGSSGVVIVATKIDAIPEDELDRCKGKGFDDIKKKIQWATCRRAQAAADGDDDVELRLDRFEEYLKRERTCLKIIERCASINADFEGKFNDLIGNESIKIFHISSKAYLKWISQDRLPYSTQPKLSPGLTGIPEIRQYLLHLPASCNLRDLREQALIEVESYLEKIDRVVNQRDRSDGFQILAAKFQDLRADFIAQIEETVKDWIRESFAILAVVNTPSNSVYRQNIDDLVNKTWLALYPYSTFHKILKEKGLVCKGASISKALAEGCDWNRELSFELEDHLKSWKVRQNHMNDALRSASVTFFNLFFNKVLIEMKRSDCDISSFAIARAKWLPYKNKLLTQAAVLLKELANVQEWLLRRGTMADGRQNTLIPALTDQKFDEVYTAMPAEKPSSTKAKRKYVEGIFSYKKRTMRQLFLSPDQHIFDEAMNLFRNVGHNRTGTIAEENITKIDTLLNRYSETLQNLVPIEYEISPQGRQIRDKLREMLPTLREQAIELQSLFPSKPTLSDDSSDGPITIVDSETSDRDLSFLIQKALAAKPMIQPTPAVSKKHRKKEVELKKEIEEEESLFLPEMPSVTKKRRIG</sequence>
<gene>
    <name evidence="1" type="ORF">K505DRAFT_240646</name>
</gene>
<organism evidence="1 2">
    <name type="scientific">Melanomma pulvis-pyrius CBS 109.77</name>
    <dbReference type="NCBI Taxonomy" id="1314802"/>
    <lineage>
        <taxon>Eukaryota</taxon>
        <taxon>Fungi</taxon>
        <taxon>Dikarya</taxon>
        <taxon>Ascomycota</taxon>
        <taxon>Pezizomycotina</taxon>
        <taxon>Dothideomycetes</taxon>
        <taxon>Pleosporomycetidae</taxon>
        <taxon>Pleosporales</taxon>
        <taxon>Melanommataceae</taxon>
        <taxon>Melanomma</taxon>
    </lineage>
</organism>
<dbReference type="PANTHER" id="PTHR36681:SF3">
    <property type="entry name" value="NUCLEAR GTPASE, GERMINAL CENTER-ASSOCIATED, TANDEM DUPLICATE 3"/>
    <property type="match status" value="1"/>
</dbReference>
<dbReference type="EMBL" id="MU001869">
    <property type="protein sequence ID" value="KAF2795091.1"/>
    <property type="molecule type" value="Genomic_DNA"/>
</dbReference>
<dbReference type="AlphaFoldDB" id="A0A6A6XFJ7"/>
<dbReference type="Gene3D" id="3.40.50.300">
    <property type="entry name" value="P-loop containing nucleotide triphosphate hydrolases"/>
    <property type="match status" value="1"/>
</dbReference>
<protein>
    <recommendedName>
        <fullName evidence="3">P-loop containing nucleoside triphosphate hydrolase protein</fullName>
    </recommendedName>
</protein>
<keyword evidence="2" id="KW-1185">Reference proteome</keyword>
<evidence type="ECO:0000313" key="1">
    <source>
        <dbReference type="EMBL" id="KAF2795091.1"/>
    </source>
</evidence>
<name>A0A6A6XFJ7_9PLEO</name>
<dbReference type="PANTHER" id="PTHR36681">
    <property type="entry name" value="NUCLEAR GTPASE, GERMINAL CENTER-ASSOCIATED, TANDEM DUPLICATE 3"/>
    <property type="match status" value="1"/>
</dbReference>
<dbReference type="InterPro" id="IPR027417">
    <property type="entry name" value="P-loop_NTPase"/>
</dbReference>
<evidence type="ECO:0000313" key="2">
    <source>
        <dbReference type="Proteomes" id="UP000799757"/>
    </source>
</evidence>
<proteinExistence type="predicted"/>
<reference evidence="1" key="1">
    <citation type="journal article" date="2020" name="Stud. Mycol.">
        <title>101 Dothideomycetes genomes: a test case for predicting lifestyles and emergence of pathogens.</title>
        <authorList>
            <person name="Haridas S."/>
            <person name="Albert R."/>
            <person name="Binder M."/>
            <person name="Bloem J."/>
            <person name="Labutti K."/>
            <person name="Salamov A."/>
            <person name="Andreopoulos B."/>
            <person name="Baker S."/>
            <person name="Barry K."/>
            <person name="Bills G."/>
            <person name="Bluhm B."/>
            <person name="Cannon C."/>
            <person name="Castanera R."/>
            <person name="Culley D."/>
            <person name="Daum C."/>
            <person name="Ezra D."/>
            <person name="Gonzalez J."/>
            <person name="Henrissat B."/>
            <person name="Kuo A."/>
            <person name="Liang C."/>
            <person name="Lipzen A."/>
            <person name="Lutzoni F."/>
            <person name="Magnuson J."/>
            <person name="Mondo S."/>
            <person name="Nolan M."/>
            <person name="Ohm R."/>
            <person name="Pangilinan J."/>
            <person name="Park H.-J."/>
            <person name="Ramirez L."/>
            <person name="Alfaro M."/>
            <person name="Sun H."/>
            <person name="Tritt A."/>
            <person name="Yoshinaga Y."/>
            <person name="Zwiers L.-H."/>
            <person name="Turgeon B."/>
            <person name="Goodwin S."/>
            <person name="Spatafora J."/>
            <person name="Crous P."/>
            <person name="Grigoriev I."/>
        </authorList>
    </citation>
    <scope>NUCLEOTIDE SEQUENCE</scope>
    <source>
        <strain evidence="1">CBS 109.77</strain>
    </source>
</reference>